<accession>A0A0J6EZC2</accession>
<dbReference type="Proteomes" id="UP000036168">
    <property type="component" value="Unassembled WGS sequence"/>
</dbReference>
<name>A0A0J6EBI3_9BACI</name>
<dbReference type="PATRIC" id="fig|1664069.3.peg.4194"/>
<reference evidence="2 4" key="3">
    <citation type="submission" date="2023-03" db="EMBL/GenBank/DDBJ databases">
        <title>Agriculturally important microbes genome sequencing.</title>
        <authorList>
            <person name="Dunlap C."/>
        </authorList>
    </citation>
    <scope>NUCLEOTIDE SEQUENCE [LARGE SCALE GENOMIC DNA]</scope>
    <source>
        <strain evidence="2 4">CBP-3203</strain>
    </source>
</reference>
<dbReference type="EMBL" id="JARRTL010000010">
    <property type="protein sequence ID" value="MEC0485650.1"/>
    <property type="molecule type" value="Genomic_DNA"/>
</dbReference>
<dbReference type="AlphaFoldDB" id="A0A0J6EBI3"/>
<dbReference type="STRING" id="1664069.BGLY_3539"/>
<protein>
    <submittedName>
        <fullName evidence="2">YtzH-like family protein</fullName>
    </submittedName>
</protein>
<dbReference type="Pfam" id="PF14165">
    <property type="entry name" value="YtzH"/>
    <property type="match status" value="1"/>
</dbReference>
<sequence>MGLNQENQIRLLQDILSDHQADCTGTVAECEQMERIIKSLMANTHVDANLKGILEDIYLYSQRGKSTSSINDHISDHQDRLTQWVREIGSFS</sequence>
<evidence type="ECO:0000313" key="4">
    <source>
        <dbReference type="Proteomes" id="UP001341297"/>
    </source>
</evidence>
<dbReference type="EMBL" id="LECW02000005">
    <property type="protein sequence ID" value="KRT94671.1"/>
    <property type="molecule type" value="Genomic_DNA"/>
</dbReference>
<dbReference type="InterPro" id="IPR025547">
    <property type="entry name" value="YtzH"/>
</dbReference>
<reference evidence="1 3" key="1">
    <citation type="journal article" date="2015" name="Int. J. Syst. Evol. Microbiol.">
        <title>Bacillus glycinifermentans sp. nov., isolated from fermented soybean paste.</title>
        <authorList>
            <person name="Kim S.J."/>
            <person name="Dunlap C.A."/>
            <person name="Kwon S.W."/>
            <person name="Rooney A.P."/>
        </authorList>
    </citation>
    <scope>NUCLEOTIDE SEQUENCE [LARGE SCALE GENOMIC DNA]</scope>
    <source>
        <strain evidence="1 3">GO-13</strain>
    </source>
</reference>
<comment type="caution">
    <text evidence="1">The sequence shown here is derived from an EMBL/GenBank/DDBJ whole genome shotgun (WGS) entry which is preliminary data.</text>
</comment>
<gene>
    <name evidence="1" type="ORF">AB447_213525</name>
    <name evidence="2" type="ORF">P8828_12475</name>
</gene>
<keyword evidence="4" id="KW-1185">Reference proteome</keyword>
<accession>A0A0J6EBI3</accession>
<dbReference type="OrthoDB" id="2968867at2"/>
<dbReference type="RefSeq" id="WP_048355227.1">
    <property type="nucleotide sequence ID" value="NZ_CP023481.1"/>
</dbReference>
<evidence type="ECO:0000313" key="3">
    <source>
        <dbReference type="Proteomes" id="UP000036168"/>
    </source>
</evidence>
<proteinExistence type="predicted"/>
<evidence type="ECO:0000313" key="1">
    <source>
        <dbReference type="EMBL" id="KRT94671.1"/>
    </source>
</evidence>
<organism evidence="1 3">
    <name type="scientific">Bacillus glycinifermentans</name>
    <dbReference type="NCBI Taxonomy" id="1664069"/>
    <lineage>
        <taxon>Bacteria</taxon>
        <taxon>Bacillati</taxon>
        <taxon>Bacillota</taxon>
        <taxon>Bacilli</taxon>
        <taxon>Bacillales</taxon>
        <taxon>Bacillaceae</taxon>
        <taxon>Bacillus</taxon>
    </lineage>
</organism>
<evidence type="ECO:0000313" key="2">
    <source>
        <dbReference type="EMBL" id="MEC0485650.1"/>
    </source>
</evidence>
<dbReference type="Proteomes" id="UP001341297">
    <property type="component" value="Unassembled WGS sequence"/>
</dbReference>
<reference evidence="1" key="2">
    <citation type="submission" date="2015-10" db="EMBL/GenBank/DDBJ databases">
        <authorList>
            <person name="Gilbert D.G."/>
        </authorList>
    </citation>
    <scope>NUCLEOTIDE SEQUENCE</scope>
    <source>
        <strain evidence="1">GO-13</strain>
    </source>
</reference>